<evidence type="ECO:0000313" key="5">
    <source>
        <dbReference type="EMBL" id="VFT93197.1"/>
    </source>
</evidence>
<name>A0A485L5S1_9STRA</name>
<dbReference type="SUPFAM" id="SSF52151">
    <property type="entry name" value="FabD/lysophospholipase-like"/>
    <property type="match status" value="1"/>
</dbReference>
<comment type="caution">
    <text evidence="2">Lacks conserved residue(s) required for the propagation of feature annotation.</text>
</comment>
<protein>
    <submittedName>
        <fullName evidence="5">Aste57867_16422 protein</fullName>
    </submittedName>
</protein>
<dbReference type="Proteomes" id="UP000332933">
    <property type="component" value="Unassembled WGS sequence"/>
</dbReference>
<evidence type="ECO:0000259" key="3">
    <source>
        <dbReference type="PROSITE" id="PS51635"/>
    </source>
</evidence>
<dbReference type="GO" id="GO:0005737">
    <property type="term" value="C:cytoplasm"/>
    <property type="evidence" value="ECO:0007669"/>
    <property type="project" value="TreeGrafter"/>
</dbReference>
<dbReference type="GO" id="GO:0019433">
    <property type="term" value="P:triglyceride catabolic process"/>
    <property type="evidence" value="ECO:0007669"/>
    <property type="project" value="TreeGrafter"/>
</dbReference>
<evidence type="ECO:0000256" key="2">
    <source>
        <dbReference type="PROSITE-ProRule" id="PRU01161"/>
    </source>
</evidence>
<dbReference type="Pfam" id="PF01734">
    <property type="entry name" value="Patatin"/>
    <property type="match status" value="1"/>
</dbReference>
<dbReference type="GO" id="GO:0005811">
    <property type="term" value="C:lipid droplet"/>
    <property type="evidence" value="ECO:0007669"/>
    <property type="project" value="TreeGrafter"/>
</dbReference>
<organism evidence="5 6">
    <name type="scientific">Aphanomyces stellatus</name>
    <dbReference type="NCBI Taxonomy" id="120398"/>
    <lineage>
        <taxon>Eukaryota</taxon>
        <taxon>Sar</taxon>
        <taxon>Stramenopiles</taxon>
        <taxon>Oomycota</taxon>
        <taxon>Saprolegniomycetes</taxon>
        <taxon>Saprolegniales</taxon>
        <taxon>Verrucalvaceae</taxon>
        <taxon>Aphanomyces</taxon>
    </lineage>
</organism>
<evidence type="ECO:0000256" key="1">
    <source>
        <dbReference type="ARBA" id="ARBA00023098"/>
    </source>
</evidence>
<keyword evidence="2" id="KW-0378">Hydrolase</keyword>
<feature type="short sequence motif" description="GXSXG" evidence="2">
    <location>
        <begin position="38"/>
        <end position="42"/>
    </location>
</feature>
<dbReference type="EMBL" id="CAADRA010005896">
    <property type="protein sequence ID" value="VFT93197.1"/>
    <property type="molecule type" value="Genomic_DNA"/>
</dbReference>
<evidence type="ECO:0000313" key="6">
    <source>
        <dbReference type="Proteomes" id="UP000332933"/>
    </source>
</evidence>
<keyword evidence="2" id="KW-0442">Lipid degradation</keyword>
<evidence type="ECO:0000313" key="4">
    <source>
        <dbReference type="EMBL" id="KAF0692500.1"/>
    </source>
</evidence>
<dbReference type="GO" id="GO:0016020">
    <property type="term" value="C:membrane"/>
    <property type="evidence" value="ECO:0007669"/>
    <property type="project" value="TreeGrafter"/>
</dbReference>
<dbReference type="PROSITE" id="PS51635">
    <property type="entry name" value="PNPLA"/>
    <property type="match status" value="1"/>
</dbReference>
<keyword evidence="6" id="KW-1185">Reference proteome</keyword>
<dbReference type="PANTHER" id="PTHR12406:SF7">
    <property type="entry name" value="PATATIN-LIKE PHOSPHOLIPASE DOMAIN-CONTAINING PROTEIN 4"/>
    <property type="match status" value="1"/>
</dbReference>
<feature type="domain" description="PNPLA" evidence="3">
    <location>
        <begin position="5"/>
        <end position="178"/>
    </location>
</feature>
<keyword evidence="1 2" id="KW-0443">Lipid metabolism</keyword>
<dbReference type="GO" id="GO:0004806">
    <property type="term" value="F:triacylglycerol lipase activity"/>
    <property type="evidence" value="ECO:0007669"/>
    <property type="project" value="TreeGrafter"/>
</dbReference>
<sequence>MAANVSFGGCGFLLAFHVGVAKYFRRRGVLTASSRFAGASGGALVAASLAYDVPLARVLDETKYTARAIHHDLATHKRFDLSRYVAHHIDTLFPDPLPVHATDRLVVATTELWPRVRIVHWTRFVSKAQLTDRLLLSCHVPWYFNGTVARRVAAADGTATAWHADGGLLTFVPAVDDHVNVNVFPTWWDRASTISPAWIPGFPVSSVQLVRWALLPPSNDMLDQFAAWGEEAAAAWEASSMAKTNMGQMQ</sequence>
<dbReference type="Gene3D" id="3.40.1090.10">
    <property type="entry name" value="Cytosolic phospholipase A2 catalytic domain"/>
    <property type="match status" value="1"/>
</dbReference>
<feature type="short sequence motif" description="DGA/G" evidence="2">
    <location>
        <begin position="165"/>
        <end position="167"/>
    </location>
</feature>
<reference evidence="4" key="2">
    <citation type="submission" date="2019-06" db="EMBL/GenBank/DDBJ databases">
        <title>Genomics analysis of Aphanomyces spp. identifies a new class of oomycete effector associated with host adaptation.</title>
        <authorList>
            <person name="Gaulin E."/>
        </authorList>
    </citation>
    <scope>NUCLEOTIDE SEQUENCE</scope>
    <source>
        <strain evidence="4">CBS 578.67</strain>
    </source>
</reference>
<dbReference type="AlphaFoldDB" id="A0A485L5S1"/>
<dbReference type="InterPro" id="IPR016035">
    <property type="entry name" value="Acyl_Trfase/lysoPLipase"/>
</dbReference>
<dbReference type="PANTHER" id="PTHR12406">
    <property type="entry name" value="CALCIUM-INDEPENDENT PHOSPHOLIPASE A2 IPLA2 -RELATED"/>
    <property type="match status" value="1"/>
</dbReference>
<dbReference type="InterPro" id="IPR033562">
    <property type="entry name" value="PLPL"/>
</dbReference>
<reference evidence="5 6" key="1">
    <citation type="submission" date="2019-03" db="EMBL/GenBank/DDBJ databases">
        <authorList>
            <person name="Gaulin E."/>
            <person name="Dumas B."/>
        </authorList>
    </citation>
    <scope>NUCLEOTIDE SEQUENCE [LARGE SCALE GENOMIC DNA]</scope>
    <source>
        <strain evidence="5">CBS 568.67</strain>
    </source>
</reference>
<proteinExistence type="predicted"/>
<dbReference type="InterPro" id="IPR002641">
    <property type="entry name" value="PNPLA_dom"/>
</dbReference>
<dbReference type="OrthoDB" id="197155at2759"/>
<feature type="active site" description="Nucleophile" evidence="2">
    <location>
        <position position="40"/>
    </location>
</feature>
<feature type="active site" description="Proton acceptor" evidence="2">
    <location>
        <position position="165"/>
    </location>
</feature>
<dbReference type="EMBL" id="VJMH01005875">
    <property type="protein sequence ID" value="KAF0692500.1"/>
    <property type="molecule type" value="Genomic_DNA"/>
</dbReference>
<accession>A0A485L5S1</accession>
<dbReference type="GO" id="GO:0055088">
    <property type="term" value="P:lipid homeostasis"/>
    <property type="evidence" value="ECO:0007669"/>
    <property type="project" value="TreeGrafter"/>
</dbReference>
<gene>
    <name evidence="5" type="primary">Aste57867_16422</name>
    <name evidence="4" type="ORF">As57867_016365</name>
    <name evidence="5" type="ORF">ASTE57867_16422</name>
</gene>